<evidence type="ECO:0000313" key="2">
    <source>
        <dbReference type="WBParaSite" id="L893_g17265.t1"/>
    </source>
</evidence>
<dbReference type="AlphaFoldDB" id="A0A1I7YKM2"/>
<keyword evidence="1" id="KW-1185">Reference proteome</keyword>
<accession>A0A1I7YKM2</accession>
<sequence length="82" mass="9485">SSDDDEVVVLKVVKKESRRIIKKEESPEQAIQEPPSVETDDGFRNLLYNIYEGMSRRPDAQMQMSILRLSALNVLNKMMDEE</sequence>
<protein>
    <submittedName>
        <fullName evidence="2">BESS domain-containing protein</fullName>
    </submittedName>
</protein>
<reference evidence="2" key="1">
    <citation type="submission" date="2016-11" db="UniProtKB">
        <authorList>
            <consortium name="WormBaseParasite"/>
        </authorList>
    </citation>
    <scope>IDENTIFICATION</scope>
</reference>
<proteinExistence type="predicted"/>
<dbReference type="WBParaSite" id="L893_g17265.t1">
    <property type="protein sequence ID" value="L893_g17265.t1"/>
    <property type="gene ID" value="L893_g17265"/>
</dbReference>
<name>A0A1I7YKM2_9BILA</name>
<evidence type="ECO:0000313" key="1">
    <source>
        <dbReference type="Proteomes" id="UP000095287"/>
    </source>
</evidence>
<organism evidence="1 2">
    <name type="scientific">Steinernema glaseri</name>
    <dbReference type="NCBI Taxonomy" id="37863"/>
    <lineage>
        <taxon>Eukaryota</taxon>
        <taxon>Metazoa</taxon>
        <taxon>Ecdysozoa</taxon>
        <taxon>Nematoda</taxon>
        <taxon>Chromadorea</taxon>
        <taxon>Rhabditida</taxon>
        <taxon>Tylenchina</taxon>
        <taxon>Panagrolaimomorpha</taxon>
        <taxon>Strongyloidoidea</taxon>
        <taxon>Steinernematidae</taxon>
        <taxon>Steinernema</taxon>
    </lineage>
</organism>
<dbReference type="Proteomes" id="UP000095287">
    <property type="component" value="Unplaced"/>
</dbReference>